<dbReference type="RefSeq" id="WP_247373452.1">
    <property type="nucleotide sequence ID" value="NZ_JALLGV010000001.1"/>
</dbReference>
<sequence length="71" mass="7714">MSPNRDSLAGSWLKRQLVVFGGVSCVSAVLVKLLWLTTLSELYGTLAVDLWLSLSVALSVAIVFYVRTDAL</sequence>
<feature type="transmembrane region" description="Helical" evidence="1">
    <location>
        <begin position="42"/>
        <end position="66"/>
    </location>
</feature>
<name>A0ABD6CCP7_9EURY</name>
<proteinExistence type="predicted"/>
<evidence type="ECO:0000256" key="1">
    <source>
        <dbReference type="SAM" id="Phobius"/>
    </source>
</evidence>
<protein>
    <submittedName>
        <fullName evidence="2">Uncharacterized protein</fullName>
    </submittedName>
</protein>
<organism evidence="2 3">
    <name type="scientific">Halorientalis brevis</name>
    <dbReference type="NCBI Taxonomy" id="1126241"/>
    <lineage>
        <taxon>Archaea</taxon>
        <taxon>Methanobacteriati</taxon>
        <taxon>Methanobacteriota</taxon>
        <taxon>Stenosarchaea group</taxon>
        <taxon>Halobacteria</taxon>
        <taxon>Halobacteriales</taxon>
        <taxon>Haloarculaceae</taxon>
        <taxon>Halorientalis</taxon>
    </lineage>
</organism>
<comment type="caution">
    <text evidence="2">The sequence shown here is derived from an EMBL/GenBank/DDBJ whole genome shotgun (WGS) entry which is preliminary data.</text>
</comment>
<feature type="transmembrane region" description="Helical" evidence="1">
    <location>
        <begin position="17"/>
        <end position="36"/>
    </location>
</feature>
<keyword evidence="1" id="KW-1133">Transmembrane helix</keyword>
<gene>
    <name evidence="2" type="ORF">ACFR9U_10730</name>
</gene>
<evidence type="ECO:0000313" key="2">
    <source>
        <dbReference type="EMBL" id="MFD1587461.1"/>
    </source>
</evidence>
<dbReference type="Proteomes" id="UP001597119">
    <property type="component" value="Unassembled WGS sequence"/>
</dbReference>
<keyword evidence="3" id="KW-1185">Reference proteome</keyword>
<keyword evidence="1" id="KW-0472">Membrane</keyword>
<reference evidence="2 3" key="1">
    <citation type="journal article" date="2019" name="Int. J. Syst. Evol. Microbiol.">
        <title>The Global Catalogue of Microorganisms (GCM) 10K type strain sequencing project: providing services to taxonomists for standard genome sequencing and annotation.</title>
        <authorList>
            <consortium name="The Broad Institute Genomics Platform"/>
            <consortium name="The Broad Institute Genome Sequencing Center for Infectious Disease"/>
            <person name="Wu L."/>
            <person name="Ma J."/>
        </authorList>
    </citation>
    <scope>NUCLEOTIDE SEQUENCE [LARGE SCALE GENOMIC DNA]</scope>
    <source>
        <strain evidence="2 3">CGMCC 1.12125</strain>
    </source>
</reference>
<dbReference type="EMBL" id="JBHUDJ010000003">
    <property type="protein sequence ID" value="MFD1587461.1"/>
    <property type="molecule type" value="Genomic_DNA"/>
</dbReference>
<dbReference type="AlphaFoldDB" id="A0ABD6CCP7"/>
<keyword evidence="1" id="KW-0812">Transmembrane</keyword>
<accession>A0ABD6CCP7</accession>
<evidence type="ECO:0000313" key="3">
    <source>
        <dbReference type="Proteomes" id="UP001597119"/>
    </source>
</evidence>